<dbReference type="Proteomes" id="UP000077069">
    <property type="component" value="Unassembled WGS sequence"/>
</dbReference>
<feature type="region of interest" description="Disordered" evidence="1">
    <location>
        <begin position="1"/>
        <end position="38"/>
    </location>
</feature>
<dbReference type="AlphaFoldDB" id="A0A177CY15"/>
<protein>
    <submittedName>
        <fullName evidence="2">Uncharacterized protein</fullName>
    </submittedName>
</protein>
<dbReference type="EMBL" id="KV441548">
    <property type="protein sequence ID" value="OAG11717.1"/>
    <property type="molecule type" value="Genomic_DNA"/>
</dbReference>
<name>A0A177CY15_9PLEO</name>
<evidence type="ECO:0000313" key="3">
    <source>
        <dbReference type="Proteomes" id="UP000077069"/>
    </source>
</evidence>
<organism evidence="2 3">
    <name type="scientific">Paraphaeosphaeria sporulosa</name>
    <dbReference type="NCBI Taxonomy" id="1460663"/>
    <lineage>
        <taxon>Eukaryota</taxon>
        <taxon>Fungi</taxon>
        <taxon>Dikarya</taxon>
        <taxon>Ascomycota</taxon>
        <taxon>Pezizomycotina</taxon>
        <taxon>Dothideomycetes</taxon>
        <taxon>Pleosporomycetidae</taxon>
        <taxon>Pleosporales</taxon>
        <taxon>Massarineae</taxon>
        <taxon>Didymosphaeriaceae</taxon>
        <taxon>Paraphaeosphaeria</taxon>
    </lineage>
</organism>
<reference evidence="2 3" key="1">
    <citation type="submission" date="2016-05" db="EMBL/GenBank/DDBJ databases">
        <title>Comparative analysis of secretome profiles of manganese(II)-oxidizing ascomycete fungi.</title>
        <authorList>
            <consortium name="DOE Joint Genome Institute"/>
            <person name="Zeiner C.A."/>
            <person name="Purvine S.O."/>
            <person name="Zink E.M."/>
            <person name="Wu S."/>
            <person name="Pasa-Tolic L."/>
            <person name="Chaput D.L."/>
            <person name="Haridas S."/>
            <person name="Grigoriev I.V."/>
            <person name="Santelli C.M."/>
            <person name="Hansel C.M."/>
        </authorList>
    </citation>
    <scope>NUCLEOTIDE SEQUENCE [LARGE SCALE GENOMIC DNA]</scope>
    <source>
        <strain evidence="2 3">AP3s5-JAC2a</strain>
    </source>
</reference>
<sequence>MIRRARRHYDPPRTARAKFRRQAQYHRSPSHRRNGVARLGTNEVYSGSVLPLIPKRQTRRQRQSEVVLSSRAFVNPGGRYYFPMARYRLFFLDQDASLRALEAEARDVSSWPRFRTGNIGELRAYTTSETYGRGVVRRSSMWMARIELCCTLW</sequence>
<dbReference type="InParanoid" id="A0A177CY15"/>
<proteinExistence type="predicted"/>
<feature type="compositionally biased region" description="Basic residues" evidence="1">
    <location>
        <begin position="15"/>
        <end position="35"/>
    </location>
</feature>
<accession>A0A177CY15</accession>
<dbReference type="GeneID" id="28769782"/>
<gene>
    <name evidence="2" type="ORF">CC84DRAFT_44135</name>
</gene>
<evidence type="ECO:0000313" key="2">
    <source>
        <dbReference type="EMBL" id="OAG11717.1"/>
    </source>
</evidence>
<dbReference type="RefSeq" id="XP_018042082.1">
    <property type="nucleotide sequence ID" value="XM_018186296.1"/>
</dbReference>
<evidence type="ECO:0000256" key="1">
    <source>
        <dbReference type="SAM" id="MobiDB-lite"/>
    </source>
</evidence>
<keyword evidence="3" id="KW-1185">Reference proteome</keyword>